<name>A0A6P4I1T6_DROKI</name>
<proteinExistence type="predicted"/>
<organism evidence="1 2">
    <name type="scientific">Drosophila kikkawai</name>
    <name type="common">Fruit fly</name>
    <dbReference type="NCBI Taxonomy" id="30033"/>
    <lineage>
        <taxon>Eukaryota</taxon>
        <taxon>Metazoa</taxon>
        <taxon>Ecdysozoa</taxon>
        <taxon>Arthropoda</taxon>
        <taxon>Hexapoda</taxon>
        <taxon>Insecta</taxon>
        <taxon>Pterygota</taxon>
        <taxon>Neoptera</taxon>
        <taxon>Endopterygota</taxon>
        <taxon>Diptera</taxon>
        <taxon>Brachycera</taxon>
        <taxon>Muscomorpha</taxon>
        <taxon>Ephydroidea</taxon>
        <taxon>Drosophilidae</taxon>
        <taxon>Drosophila</taxon>
        <taxon>Sophophora</taxon>
    </lineage>
</organism>
<dbReference type="Proteomes" id="UP001652661">
    <property type="component" value="Chromosome 3L"/>
</dbReference>
<protein>
    <submittedName>
        <fullName evidence="2">Augmin complex subunit msd5</fullName>
    </submittedName>
</protein>
<accession>A0A6P4I1T6</accession>
<dbReference type="AlphaFoldDB" id="A0A6P4I1T6"/>
<dbReference type="RefSeq" id="XP_017022837.1">
    <property type="nucleotide sequence ID" value="XM_017167348.2"/>
</dbReference>
<dbReference type="OrthoDB" id="7883350at2759"/>
<evidence type="ECO:0000313" key="2">
    <source>
        <dbReference type="RefSeq" id="XP_017022837.1"/>
    </source>
</evidence>
<sequence length="260" mass="29005">METEVDFGTIASKLYRNYGQHLKNLKDCCVSKTVMKPPAYFGNLQLMLDEETAAMSPPNDLGSVAEYAELFKTLEEYPANLQKMPKKRGELQRVNSTLLRGAEVSTAALADQSTAINTSNISLSMTRLEELPSAVEVYKEFRVFQRKLEKIYEEIAALDTTESIYKQKLVQLHGFAQQLEKLMPTGGDAPPDAFSAEQQEKLLALAANMEQLNYLRSNSLPLPSPSELMANGSVAARLEMFVEVLSYALMQISSYNMVLI</sequence>
<keyword evidence="1" id="KW-1185">Reference proteome</keyword>
<evidence type="ECO:0000313" key="1">
    <source>
        <dbReference type="Proteomes" id="UP001652661"/>
    </source>
</evidence>
<reference evidence="2" key="1">
    <citation type="submission" date="2025-08" db="UniProtKB">
        <authorList>
            <consortium name="RefSeq"/>
        </authorList>
    </citation>
    <scope>IDENTIFICATION</scope>
    <source>
        <strain evidence="2">14028-0561.14</strain>
        <tissue evidence="2">Whole fly</tissue>
    </source>
</reference>
<gene>
    <name evidence="2" type="primary">msd5</name>
</gene>